<reference evidence="2" key="2">
    <citation type="journal article" date="2022" name="Microbiol. Resour. Announc.">
        <title>Whole-Genome Sequence of Entomortierella parvispora E1425, a Mucoromycotan Fungus Associated with Burkholderiaceae-Related Endosymbiotic Bacteria.</title>
        <authorList>
            <person name="Herlambang A."/>
            <person name="Guo Y."/>
            <person name="Takashima Y."/>
            <person name="Narisawa K."/>
            <person name="Ohta H."/>
            <person name="Nishizawa T."/>
        </authorList>
    </citation>
    <scope>NUCLEOTIDE SEQUENCE</scope>
    <source>
        <strain evidence="2">E1425</strain>
    </source>
</reference>
<dbReference type="AlphaFoldDB" id="A0A9P3HGI5"/>
<evidence type="ECO:0000313" key="2">
    <source>
        <dbReference type="EMBL" id="GJJ76339.1"/>
    </source>
</evidence>
<dbReference type="InterPro" id="IPR007757">
    <property type="entry name" value="MT-A70-like"/>
</dbReference>
<dbReference type="InterPro" id="IPR002052">
    <property type="entry name" value="DNA_methylase_N6_adenine_CS"/>
</dbReference>
<dbReference type="GO" id="GO:0003676">
    <property type="term" value="F:nucleic acid binding"/>
    <property type="evidence" value="ECO:0007669"/>
    <property type="project" value="InterPro"/>
</dbReference>
<name>A0A9P3HGI5_9FUNG</name>
<dbReference type="PANTHER" id="PTHR12829:SF4">
    <property type="entry name" value="N(6)-ADENINE-SPECIFIC METHYLTRANSFERASE METTL4"/>
    <property type="match status" value="1"/>
</dbReference>
<dbReference type="GO" id="GO:0032259">
    <property type="term" value="P:methylation"/>
    <property type="evidence" value="ECO:0007669"/>
    <property type="project" value="UniProtKB-KW"/>
</dbReference>
<dbReference type="PANTHER" id="PTHR12829">
    <property type="entry name" value="N6-ADENOSINE-METHYLTRANSFERASE"/>
    <property type="match status" value="1"/>
</dbReference>
<protein>
    <submittedName>
        <fullName evidence="2">N(6)-adenine-specific DNA methyltransferase</fullName>
    </submittedName>
</protein>
<comment type="similarity">
    <text evidence="1">Belongs to the MT-A70-like family.</text>
</comment>
<keyword evidence="3" id="KW-1185">Reference proteome</keyword>
<evidence type="ECO:0000313" key="3">
    <source>
        <dbReference type="Proteomes" id="UP000827284"/>
    </source>
</evidence>
<dbReference type="OrthoDB" id="61116at2759"/>
<dbReference type="EMBL" id="BQFW01000012">
    <property type="protein sequence ID" value="GJJ76339.1"/>
    <property type="molecule type" value="Genomic_DNA"/>
</dbReference>
<keyword evidence="2" id="KW-0489">Methyltransferase</keyword>
<proteinExistence type="inferred from homology"/>
<gene>
    <name evidence="2" type="ORF">EMPS_08698</name>
</gene>
<dbReference type="PROSITE" id="PS51143">
    <property type="entry name" value="MT_A70"/>
    <property type="match status" value="1"/>
</dbReference>
<dbReference type="GO" id="GO:0008168">
    <property type="term" value="F:methyltransferase activity"/>
    <property type="evidence" value="ECO:0007669"/>
    <property type="project" value="UniProtKB-KW"/>
</dbReference>
<reference evidence="2" key="1">
    <citation type="submission" date="2021-11" db="EMBL/GenBank/DDBJ databases">
        <authorList>
            <person name="Herlambang A."/>
            <person name="Guo Y."/>
            <person name="Takashima Y."/>
            <person name="Nishizawa T."/>
        </authorList>
    </citation>
    <scope>NUCLEOTIDE SEQUENCE</scope>
    <source>
        <strain evidence="2">E1425</strain>
    </source>
</reference>
<dbReference type="GO" id="GO:0005634">
    <property type="term" value="C:nucleus"/>
    <property type="evidence" value="ECO:0007669"/>
    <property type="project" value="TreeGrafter"/>
</dbReference>
<dbReference type="PROSITE" id="PS00092">
    <property type="entry name" value="N6_MTASE"/>
    <property type="match status" value="1"/>
</dbReference>
<organism evidence="2 3">
    <name type="scientific">Entomortierella parvispora</name>
    <dbReference type="NCBI Taxonomy" id="205924"/>
    <lineage>
        <taxon>Eukaryota</taxon>
        <taxon>Fungi</taxon>
        <taxon>Fungi incertae sedis</taxon>
        <taxon>Mucoromycota</taxon>
        <taxon>Mortierellomycotina</taxon>
        <taxon>Mortierellomycetes</taxon>
        <taxon>Mortierellales</taxon>
        <taxon>Mortierellaceae</taxon>
        <taxon>Entomortierella</taxon>
    </lineage>
</organism>
<comment type="caution">
    <text evidence="2">The sequence shown here is derived from an EMBL/GenBank/DDBJ whole genome shotgun (WGS) entry which is preliminary data.</text>
</comment>
<sequence>MDIIVCHQQTYFLVPIQKPMLGWRVRSGTFRVSAPYDRRLLPPEAEQSASHSRRKKIRKLMQEENTLDSENERKLIQWISLQFQAALNQPGAVKLIHDMGTDMFYGAGSLESESSHLDFVLLQPTLQLLKSGFSDMSINPVIDFDELHLCQRSQSIDLGDIYETLVVNTQPAAVVINVIAENKPKYLVPPRSAFIISDLDKIHGLLSIAQKRGGFDMIIMDPPWQNASVDRLSRYNTLDLYDLFKIPISGLLRNDDLAGARASPVVAVWITNRRKVRRFVVEKLFPAWGLKLVARWYWLKITTQGEPVLDLSNTHRKAYEGILIGRRVCPQDSLGKNDANPGNELELPLAFLEDNISEMNKRLVVSVPGQHSRKPTLGTLLRKEFFKGADYTINQLELFARNLEEGVVSWGNEPLRYQYCGRDTTSGPKYDGYLHPC</sequence>
<dbReference type="InterPro" id="IPR029063">
    <property type="entry name" value="SAM-dependent_MTases_sf"/>
</dbReference>
<dbReference type="Pfam" id="PF05063">
    <property type="entry name" value="MT-A70"/>
    <property type="match status" value="1"/>
</dbReference>
<evidence type="ECO:0000256" key="1">
    <source>
        <dbReference type="PROSITE-ProRule" id="PRU00489"/>
    </source>
</evidence>
<accession>A0A9P3HGI5</accession>
<dbReference type="Proteomes" id="UP000827284">
    <property type="component" value="Unassembled WGS sequence"/>
</dbReference>
<dbReference type="SUPFAM" id="SSF53335">
    <property type="entry name" value="S-adenosyl-L-methionine-dependent methyltransferases"/>
    <property type="match status" value="1"/>
</dbReference>
<keyword evidence="2" id="KW-0808">Transferase</keyword>